<reference evidence="2 3" key="1">
    <citation type="submission" date="2013-07" db="EMBL/GenBank/DDBJ databases">
        <title>Isolation of Lactococcus garvieae strain TRF1 from the fecal material of a timber rattlesnake.</title>
        <authorList>
            <person name="McLaughlin R.W."/>
            <person name="Cochran P.A."/>
            <person name="Dowd S.E."/>
        </authorList>
    </citation>
    <scope>NUCLEOTIDE SEQUENCE [LARGE SCALE GENOMIC DNA]</scope>
    <source>
        <strain evidence="2 3">TRF1</strain>
    </source>
</reference>
<dbReference type="Proteomes" id="UP000018692">
    <property type="component" value="Unassembled WGS sequence"/>
</dbReference>
<keyword evidence="1" id="KW-1133">Transmembrane helix</keyword>
<proteinExistence type="predicted"/>
<gene>
    <name evidence="2" type="ORF">N568_0111920</name>
</gene>
<comment type="caution">
    <text evidence="2">The sequence shown here is derived from an EMBL/GenBank/DDBJ whole genome shotgun (WGS) entry which is preliminary data.</text>
</comment>
<dbReference type="AlphaFoldDB" id="V8AL91"/>
<dbReference type="PATRIC" id="fig|1380772.3.peg.2271"/>
<keyword evidence="1" id="KW-0812">Transmembrane</keyword>
<name>V8AL91_9LACT</name>
<sequence length="109" mass="12595">MEEVLAGVVESNDFMPEPQEVNITLDRINAALGTSSQVNTLPTTIFDKPWLVLLPLQFQYLKVTFFLPNQHRNIIKYPLTNFLTILYDTNILFFLLFRFLLWASPCSAL</sequence>
<keyword evidence="1" id="KW-0472">Membrane</keyword>
<feature type="transmembrane region" description="Helical" evidence="1">
    <location>
        <begin position="79"/>
        <end position="101"/>
    </location>
</feature>
<evidence type="ECO:0000313" key="3">
    <source>
        <dbReference type="Proteomes" id="UP000018692"/>
    </source>
</evidence>
<protein>
    <submittedName>
        <fullName evidence="2">Uncharacterized protein</fullName>
    </submittedName>
</protein>
<accession>V8AL91</accession>
<evidence type="ECO:0000256" key="1">
    <source>
        <dbReference type="SAM" id="Phobius"/>
    </source>
</evidence>
<organism evidence="2 3">
    <name type="scientific">Lactococcus garvieae TRF1</name>
    <dbReference type="NCBI Taxonomy" id="1380772"/>
    <lineage>
        <taxon>Bacteria</taxon>
        <taxon>Bacillati</taxon>
        <taxon>Bacillota</taxon>
        <taxon>Bacilli</taxon>
        <taxon>Lactobacillales</taxon>
        <taxon>Streptococcaceae</taxon>
        <taxon>Lactococcus</taxon>
    </lineage>
</organism>
<dbReference type="EMBL" id="AVFE01000080">
    <property type="protein sequence ID" value="ETD03719.1"/>
    <property type="molecule type" value="Genomic_DNA"/>
</dbReference>
<evidence type="ECO:0000313" key="2">
    <source>
        <dbReference type="EMBL" id="ETD03719.1"/>
    </source>
</evidence>